<dbReference type="InterPro" id="IPR011970">
    <property type="entry name" value="MltB_2"/>
</dbReference>
<dbReference type="AlphaFoldDB" id="A0A7X5YHD2"/>
<evidence type="ECO:0000313" key="5">
    <source>
        <dbReference type="Proteomes" id="UP000587415"/>
    </source>
</evidence>
<feature type="domain" description="Transglycosylase SLT" evidence="3">
    <location>
        <begin position="64"/>
        <end position="346"/>
    </location>
</feature>
<dbReference type="Pfam" id="PF13406">
    <property type="entry name" value="SLT_2"/>
    <property type="match status" value="1"/>
</dbReference>
<dbReference type="NCBIfam" id="TIGR02283">
    <property type="entry name" value="MltB_2"/>
    <property type="match status" value="1"/>
</dbReference>
<dbReference type="InterPro" id="IPR043426">
    <property type="entry name" value="MltB-like"/>
</dbReference>
<dbReference type="Proteomes" id="UP000587415">
    <property type="component" value="Unassembled WGS sequence"/>
</dbReference>
<dbReference type="Pfam" id="PF01471">
    <property type="entry name" value="PG_binding_1"/>
    <property type="match status" value="1"/>
</dbReference>
<feature type="compositionally biased region" description="Pro residues" evidence="1">
    <location>
        <begin position="21"/>
        <end position="44"/>
    </location>
</feature>
<dbReference type="RefSeq" id="WP_168044710.1">
    <property type="nucleotide sequence ID" value="NZ_JAATJM010000001.1"/>
</dbReference>
<dbReference type="PANTHER" id="PTHR30163:SF8">
    <property type="entry name" value="LYTIC MUREIN TRANSGLYCOSYLASE"/>
    <property type="match status" value="1"/>
</dbReference>
<dbReference type="EMBL" id="JAATJM010000001">
    <property type="protein sequence ID" value="NJC39763.1"/>
    <property type="molecule type" value="Genomic_DNA"/>
</dbReference>
<name>A0A7X5YHD2_9CAUL</name>
<proteinExistence type="predicted"/>
<comment type="caution">
    <text evidence="4">The sequence shown here is derived from an EMBL/GenBank/DDBJ whole genome shotgun (WGS) entry which is preliminary data.</text>
</comment>
<dbReference type="GO" id="GO:0009253">
    <property type="term" value="P:peptidoglycan catabolic process"/>
    <property type="evidence" value="ECO:0007669"/>
    <property type="project" value="TreeGrafter"/>
</dbReference>
<dbReference type="SUPFAM" id="SSF47090">
    <property type="entry name" value="PGBD-like"/>
    <property type="match status" value="1"/>
</dbReference>
<dbReference type="Gene3D" id="1.10.530.10">
    <property type="match status" value="1"/>
</dbReference>
<dbReference type="Gene3D" id="1.10.101.10">
    <property type="entry name" value="PGBD-like superfamily/PGBD"/>
    <property type="match status" value="1"/>
</dbReference>
<evidence type="ECO:0000259" key="2">
    <source>
        <dbReference type="Pfam" id="PF01471"/>
    </source>
</evidence>
<dbReference type="InterPro" id="IPR036365">
    <property type="entry name" value="PGBD-like_sf"/>
</dbReference>
<dbReference type="InterPro" id="IPR031304">
    <property type="entry name" value="SLT_2"/>
</dbReference>
<evidence type="ECO:0000256" key="1">
    <source>
        <dbReference type="SAM" id="MobiDB-lite"/>
    </source>
</evidence>
<dbReference type="InterPro" id="IPR023346">
    <property type="entry name" value="Lysozyme-like_dom_sf"/>
</dbReference>
<keyword evidence="5" id="KW-1185">Reference proteome</keyword>
<dbReference type="PANTHER" id="PTHR30163">
    <property type="entry name" value="MEMBRANE-BOUND LYTIC MUREIN TRANSGLYCOSYLASE B"/>
    <property type="match status" value="1"/>
</dbReference>
<dbReference type="Gene3D" id="1.10.8.350">
    <property type="entry name" value="Bacterial muramidase"/>
    <property type="match status" value="1"/>
</dbReference>
<accession>A0A7X5YHD2</accession>
<organism evidence="4 5">
    <name type="scientific">Brevundimonas alba</name>
    <dbReference type="NCBI Taxonomy" id="74314"/>
    <lineage>
        <taxon>Bacteria</taxon>
        <taxon>Pseudomonadati</taxon>
        <taxon>Pseudomonadota</taxon>
        <taxon>Alphaproteobacteria</taxon>
        <taxon>Caulobacterales</taxon>
        <taxon>Caulobacteraceae</taxon>
        <taxon>Brevundimonas</taxon>
    </lineage>
</organism>
<gene>
    <name evidence="4" type="ORF">GGQ87_000021</name>
</gene>
<dbReference type="GO" id="GO:0008933">
    <property type="term" value="F:peptidoglycan lytic transglycosylase activity"/>
    <property type="evidence" value="ECO:0007669"/>
    <property type="project" value="TreeGrafter"/>
</dbReference>
<dbReference type="SUPFAM" id="SSF53955">
    <property type="entry name" value="Lysozyme-like"/>
    <property type="match status" value="1"/>
</dbReference>
<feature type="domain" description="Peptidoglycan binding-like" evidence="2">
    <location>
        <begin position="367"/>
        <end position="417"/>
    </location>
</feature>
<sequence>MRFSLRLILIGTVAACAPMLPEPPPVGPSPQPAPSRPSTQPPAVTPAAPAAPIIDQAGFDGWKQGFLARHGGARRAEYERELAGLTPDPSVIRLDRNQPEFSRPAGAYIQNAVTATRIAQARQRTDRVPWSVVQRFGVPSEILVAVWAQESAFGQVQGDYDVVRSLATLAYDGRRRDWAEAQLKDALDIVVDGRRERGGLKGSWAGAMGQTQFMPDNYLRLGVDESGDGKVDIWGSDADALASAANLLAQAGWKRGETWGYEIRLPADFDYADAEGPRHPWSYWASKGVTLAQGGTPNAAEAREEATILLPQGARGPAFLALPNHYVIRRYNNSVSYSLAIGLTADGIQGRPGLVASWPNDAPLSREQRIGAQRALTALGYDTQGVDGVVGANTRAALRRWQMATGRLADGYLTADLADELIRRVG</sequence>
<reference evidence="4 5" key="1">
    <citation type="submission" date="2020-03" db="EMBL/GenBank/DDBJ databases">
        <title>Genomic Encyclopedia of Type Strains, Phase IV (KMG-IV): sequencing the most valuable type-strain genomes for metagenomic binning, comparative biology and taxonomic classification.</title>
        <authorList>
            <person name="Goeker M."/>
        </authorList>
    </citation>
    <scope>NUCLEOTIDE SEQUENCE [LARGE SCALE GENOMIC DNA]</scope>
    <source>
        <strain evidence="4 5">DSM 4736</strain>
    </source>
</reference>
<protein>
    <submittedName>
        <fullName evidence="4">Lytic murein transglycosylase</fullName>
    </submittedName>
</protein>
<feature type="region of interest" description="Disordered" evidence="1">
    <location>
        <begin position="21"/>
        <end position="47"/>
    </location>
</feature>
<evidence type="ECO:0000313" key="4">
    <source>
        <dbReference type="EMBL" id="NJC39763.1"/>
    </source>
</evidence>
<evidence type="ECO:0000259" key="3">
    <source>
        <dbReference type="Pfam" id="PF13406"/>
    </source>
</evidence>
<dbReference type="InterPro" id="IPR036366">
    <property type="entry name" value="PGBDSf"/>
</dbReference>
<dbReference type="InterPro" id="IPR002477">
    <property type="entry name" value="Peptidoglycan-bd-like"/>
</dbReference>